<evidence type="ECO:0000256" key="1">
    <source>
        <dbReference type="SAM" id="SignalP"/>
    </source>
</evidence>
<dbReference type="AlphaFoldDB" id="A0AAV6UHE4"/>
<proteinExistence type="predicted"/>
<dbReference type="PROSITE" id="PS50055">
    <property type="entry name" value="TYR_PHOSPHATASE_PTP"/>
    <property type="match status" value="1"/>
</dbReference>
<dbReference type="Proteomes" id="UP000827092">
    <property type="component" value="Unassembled WGS sequence"/>
</dbReference>
<dbReference type="CDD" id="cd00047">
    <property type="entry name" value="PTPc"/>
    <property type="match status" value="1"/>
</dbReference>
<dbReference type="SMART" id="SM00194">
    <property type="entry name" value="PTPc"/>
    <property type="match status" value="1"/>
</dbReference>
<dbReference type="SMART" id="SM00404">
    <property type="entry name" value="PTPc_motif"/>
    <property type="match status" value="1"/>
</dbReference>
<dbReference type="PANTHER" id="PTHR19134:SF449">
    <property type="entry name" value="TYROSINE-PROTEIN PHOSPHATASE 1"/>
    <property type="match status" value="1"/>
</dbReference>
<name>A0AAV6UHE4_9ARAC</name>
<dbReference type="InterPro" id="IPR016130">
    <property type="entry name" value="Tyr_Pase_AS"/>
</dbReference>
<feature type="chain" id="PRO_5043753481" description="Protein tyrosine phosphatase" evidence="1">
    <location>
        <begin position="20"/>
        <end position="345"/>
    </location>
</feature>
<evidence type="ECO:0008006" key="6">
    <source>
        <dbReference type="Google" id="ProtNLM"/>
    </source>
</evidence>
<sequence>MATVWILLVACCFASVCRGDIDVDTEAPPGPSRELNVTELDHLVDTDEGRAELEAEFKSIKGGQRKPWTVGEANLDKNRHADLLAYDETRVHLPYDEESDYINANYLDGFNREKEYVATQGPLNSTTSDLWAMVWHLNIKKIVMLANLVEHNESKVFRYWPLVNGMYGDITVVKVAEIPFPKFQHVLRIFLIKKGGVPRIVRHFHFTGWPDLGVPRDTNGIVSLLNQARYEYAPRDKAPILIHCSAGIGRTGTVILFDSMKEMAKGDYGRVNFPERLDHMRLLRPDLVEKKEQYVFAHRAVRDALTSKETEAYLLKVSKAYQHAEKLVFEGAVLAASDAAFESTR</sequence>
<evidence type="ECO:0000313" key="5">
    <source>
        <dbReference type="Proteomes" id="UP000827092"/>
    </source>
</evidence>
<keyword evidence="1" id="KW-0732">Signal</keyword>
<dbReference type="InterPro" id="IPR029021">
    <property type="entry name" value="Prot-tyrosine_phosphatase-like"/>
</dbReference>
<feature type="signal peptide" evidence="1">
    <location>
        <begin position="1"/>
        <end position="19"/>
    </location>
</feature>
<evidence type="ECO:0000259" key="2">
    <source>
        <dbReference type="PROSITE" id="PS50055"/>
    </source>
</evidence>
<keyword evidence="5" id="KW-1185">Reference proteome</keyword>
<dbReference type="Gene3D" id="3.90.190.10">
    <property type="entry name" value="Protein tyrosine phosphatase superfamily"/>
    <property type="match status" value="1"/>
</dbReference>
<dbReference type="InterPro" id="IPR000242">
    <property type="entry name" value="PTP_cat"/>
</dbReference>
<organism evidence="4 5">
    <name type="scientific">Oedothorax gibbosus</name>
    <dbReference type="NCBI Taxonomy" id="931172"/>
    <lineage>
        <taxon>Eukaryota</taxon>
        <taxon>Metazoa</taxon>
        <taxon>Ecdysozoa</taxon>
        <taxon>Arthropoda</taxon>
        <taxon>Chelicerata</taxon>
        <taxon>Arachnida</taxon>
        <taxon>Araneae</taxon>
        <taxon>Araneomorphae</taxon>
        <taxon>Entelegynae</taxon>
        <taxon>Araneoidea</taxon>
        <taxon>Linyphiidae</taxon>
        <taxon>Erigoninae</taxon>
        <taxon>Oedothorax</taxon>
    </lineage>
</organism>
<dbReference type="GO" id="GO:0048666">
    <property type="term" value="P:neuron development"/>
    <property type="evidence" value="ECO:0007669"/>
    <property type="project" value="UniProtKB-ARBA"/>
</dbReference>
<dbReference type="InterPro" id="IPR050348">
    <property type="entry name" value="Protein-Tyr_Phosphatase"/>
</dbReference>
<dbReference type="SUPFAM" id="SSF52799">
    <property type="entry name" value="(Phosphotyrosine protein) phosphatases II"/>
    <property type="match status" value="1"/>
</dbReference>
<feature type="domain" description="Tyrosine-protein phosphatase" evidence="2">
    <location>
        <begin position="72"/>
        <end position="304"/>
    </location>
</feature>
<dbReference type="PRINTS" id="PR00700">
    <property type="entry name" value="PRTYPHPHTASE"/>
</dbReference>
<evidence type="ECO:0000313" key="4">
    <source>
        <dbReference type="EMBL" id="KAG8182990.1"/>
    </source>
</evidence>
<dbReference type="PANTHER" id="PTHR19134">
    <property type="entry name" value="RECEPTOR-TYPE TYROSINE-PROTEIN PHOSPHATASE"/>
    <property type="match status" value="1"/>
</dbReference>
<dbReference type="EMBL" id="JAFNEN010000437">
    <property type="protein sequence ID" value="KAG8182990.1"/>
    <property type="molecule type" value="Genomic_DNA"/>
</dbReference>
<dbReference type="PROSITE" id="PS00383">
    <property type="entry name" value="TYR_PHOSPHATASE_1"/>
    <property type="match status" value="1"/>
</dbReference>
<feature type="domain" description="Tyrosine specific protein phosphatases" evidence="3">
    <location>
        <begin position="219"/>
        <end position="295"/>
    </location>
</feature>
<reference evidence="4 5" key="1">
    <citation type="journal article" date="2022" name="Nat. Ecol. Evol.">
        <title>A masculinizing supergene underlies an exaggerated male reproductive morph in a spider.</title>
        <authorList>
            <person name="Hendrickx F."/>
            <person name="De Corte Z."/>
            <person name="Sonet G."/>
            <person name="Van Belleghem S.M."/>
            <person name="Kostlbacher S."/>
            <person name="Vangestel C."/>
        </authorList>
    </citation>
    <scope>NUCLEOTIDE SEQUENCE [LARGE SCALE GENOMIC DNA]</scope>
    <source>
        <strain evidence="4">W744_W776</strain>
    </source>
</reference>
<accession>A0AAV6UHE4</accession>
<dbReference type="InterPro" id="IPR000387">
    <property type="entry name" value="Tyr_Pase_dom"/>
</dbReference>
<gene>
    <name evidence="4" type="ORF">JTE90_027477</name>
</gene>
<evidence type="ECO:0000259" key="3">
    <source>
        <dbReference type="PROSITE" id="PS50056"/>
    </source>
</evidence>
<dbReference type="PROSITE" id="PS50056">
    <property type="entry name" value="TYR_PHOSPHATASE_2"/>
    <property type="match status" value="1"/>
</dbReference>
<dbReference type="Pfam" id="PF00102">
    <property type="entry name" value="Y_phosphatase"/>
    <property type="match status" value="1"/>
</dbReference>
<comment type="caution">
    <text evidence="4">The sequence shown here is derived from an EMBL/GenBank/DDBJ whole genome shotgun (WGS) entry which is preliminary data.</text>
</comment>
<dbReference type="GO" id="GO:0004725">
    <property type="term" value="F:protein tyrosine phosphatase activity"/>
    <property type="evidence" value="ECO:0007669"/>
    <property type="project" value="InterPro"/>
</dbReference>
<dbReference type="InterPro" id="IPR003595">
    <property type="entry name" value="Tyr_Pase_cat"/>
</dbReference>
<protein>
    <recommendedName>
        <fullName evidence="6">Protein tyrosine phosphatase</fullName>
    </recommendedName>
</protein>